<dbReference type="EMBL" id="JAROCD010000011">
    <property type="protein sequence ID" value="MDN4603910.1"/>
    <property type="molecule type" value="Genomic_DNA"/>
</dbReference>
<feature type="coiled-coil region" evidence="1">
    <location>
        <begin position="484"/>
        <end position="511"/>
    </location>
</feature>
<protein>
    <recommendedName>
        <fullName evidence="3">Fibronectin type-III domain-containing protein</fullName>
    </recommendedName>
</protein>
<evidence type="ECO:0000259" key="3">
    <source>
        <dbReference type="PROSITE" id="PS50853"/>
    </source>
</evidence>
<accession>A0ABT8JFN7</accession>
<feature type="coiled-coil region" evidence="1">
    <location>
        <begin position="600"/>
        <end position="627"/>
    </location>
</feature>
<sequence length="1287" mass="142272">MFTLNKQMTQKVTIWALILMILCTTVYQPGKAAAATSIVFEGKTLSLRLNTSAAGYRYDLLVNGTVKKTIGDGVGDVENPNIYLEELINTIDPQLGIGVKYVVAEYYYYTGGSGSGNRSDRYKLSDLLGTTITAPKITQTPSTPTNTNVQITISYPIEASIKRYSVNNGVTYNNYTGPITVNDNTNIIAVAGSGDGTKAISNHTVSNIDRTPPKAPTISASSTKPTKNPVTITINYESSSDINEYRYNGGAWTRYQLALLISKNSIVEARATDAAGNISSITKYEITNIDTIPPEPADILISGDVSEGSLLVSLQPPADAAVVEYSFDNVNWNTYAGPFTIMNDGTIYARVKDAATNSTISSKTVDQFGYYAKLLQAEEAVTLAEESLNQSDVTSARAAVSVLKTGDQTGFNLRLDVVQQKIDDAIAEYSDLVNQAKTLVSQAEILETQEAVDQARDVTLKLKSEDQENLLERLQVVQSKIDSKEAYNQLLARVEQTVAKAEETLNQSTVDEAQVLIEQLNATDQAVFLKRLETVQARIDELEAYSQLLIRVEEEVSKAEKTLDQAVVHSAQALVEQLKSTDQAFFLSRLQAVQYTIDGNQAYDKLLNQVEDAVSKAEETLNRVDVSVAQDLVRQLNEEDRISYEQRLNEVLTLITAAEEYAQQLKAAIAAVEKAESTFNQDDLDQARDLVGELNEEDQTSLHDRLDQVQKQIDNEPTEPVETEEMTKAREAVEVAESSYRSSDLQVAITLVNALPDSTFKTELLTRIDSVQKFITYLENTESARKAVELAEETQNDGDVQSARLTVEKLEEGAYKDYLTTRLKVVEDLIQELNTLHAEIEEIKQLLNIADGSLKAGDLNKAKTKINALPASNVKNDFLFQMATIQVKMNLTTATNNATLAVTRAESAKTVELYGAALAQVNALPDSDAKTKLETRLEALKVKMDSAYEEEMVLWYATLLVERVESNKTMSDYKSASEAVSNLKNSSSKTALNKRLKVVEEYLTKSSLVVQRFEVKTKTKDSITLTWDKVYGATGYKLERLLDGVLEKTYSLSTQTTYKDSSLALNTSYTYRLTPRVNSTYGEGKELQASTAEVTLPTEPTLLVGEVDAEGILHVRGAGSDAYRLYYVLYNEKGVRIIRSLLKDNEEKTYGFTKAGTYTLKLEAYNQSERVSSYTNPVNIEVKPEMVEPPTPVNAKFEEVTVENGYVIFRASVSNTVDGKIEKLQFELHDADGKRLNYSVGKLAGDWIEYSYRRSIATTPAGTYTITVKGKRGSDYSEPVSHDITLQ</sequence>
<evidence type="ECO:0000313" key="5">
    <source>
        <dbReference type="Proteomes" id="UP001174205"/>
    </source>
</evidence>
<dbReference type="InterPro" id="IPR003961">
    <property type="entry name" value="FN3_dom"/>
</dbReference>
<gene>
    <name evidence="4" type="ORF">P5G61_21890</name>
</gene>
<keyword evidence="1" id="KW-0175">Coiled coil</keyword>
<reference evidence="4" key="1">
    <citation type="submission" date="2023-03" db="EMBL/GenBank/DDBJ databases">
        <title>MT1 and MT2 Draft Genomes of Novel Species.</title>
        <authorList>
            <person name="Venkateswaran K."/>
        </authorList>
    </citation>
    <scope>NUCLEOTIDE SEQUENCE</scope>
    <source>
        <strain evidence="4">F6_3S_P_1C</strain>
    </source>
</reference>
<dbReference type="Proteomes" id="UP001174205">
    <property type="component" value="Unassembled WGS sequence"/>
</dbReference>
<keyword evidence="5" id="KW-1185">Reference proteome</keyword>
<dbReference type="CDD" id="cd00063">
    <property type="entry name" value="FN3"/>
    <property type="match status" value="1"/>
</dbReference>
<name>A0ABT8JFN7_9BACL</name>
<dbReference type="Gene3D" id="2.60.40.10">
    <property type="entry name" value="Immunoglobulins"/>
    <property type="match status" value="1"/>
</dbReference>
<comment type="caution">
    <text evidence="4">The sequence shown here is derived from an EMBL/GenBank/DDBJ whole genome shotgun (WGS) entry which is preliminary data.</text>
</comment>
<feature type="region of interest" description="Disordered" evidence="2">
    <location>
        <begin position="204"/>
        <end position="226"/>
    </location>
</feature>
<dbReference type="SUPFAM" id="SSF49265">
    <property type="entry name" value="Fibronectin type III"/>
    <property type="match status" value="1"/>
</dbReference>
<dbReference type="SMART" id="SM00060">
    <property type="entry name" value="FN3"/>
    <property type="match status" value="1"/>
</dbReference>
<proteinExistence type="predicted"/>
<evidence type="ECO:0000313" key="4">
    <source>
        <dbReference type="EMBL" id="MDN4603910.1"/>
    </source>
</evidence>
<evidence type="ECO:0000256" key="2">
    <source>
        <dbReference type="SAM" id="MobiDB-lite"/>
    </source>
</evidence>
<organism evidence="4 5">
    <name type="scientific">Paenibacillus vandeheii</name>
    <dbReference type="NCBI Taxonomy" id="3035917"/>
    <lineage>
        <taxon>Bacteria</taxon>
        <taxon>Bacillati</taxon>
        <taxon>Bacillota</taxon>
        <taxon>Bacilli</taxon>
        <taxon>Bacillales</taxon>
        <taxon>Paenibacillaceae</taxon>
        <taxon>Paenibacillus</taxon>
    </lineage>
</organism>
<evidence type="ECO:0000256" key="1">
    <source>
        <dbReference type="SAM" id="Coils"/>
    </source>
</evidence>
<feature type="domain" description="Fibronectin type-III" evidence="3">
    <location>
        <begin position="1009"/>
        <end position="1098"/>
    </location>
</feature>
<dbReference type="InterPro" id="IPR036116">
    <property type="entry name" value="FN3_sf"/>
</dbReference>
<dbReference type="PROSITE" id="PS50853">
    <property type="entry name" value="FN3"/>
    <property type="match status" value="1"/>
</dbReference>
<dbReference type="InterPro" id="IPR013783">
    <property type="entry name" value="Ig-like_fold"/>
</dbReference>